<evidence type="ECO:0000313" key="2">
    <source>
        <dbReference type="Proteomes" id="UP001597542"/>
    </source>
</evidence>
<reference evidence="2" key="1">
    <citation type="journal article" date="2019" name="Int. J. Syst. Evol. Microbiol.">
        <title>The Global Catalogue of Microorganisms (GCM) 10K type strain sequencing project: providing services to taxonomists for standard genome sequencing and annotation.</title>
        <authorList>
            <consortium name="The Broad Institute Genomics Platform"/>
            <consortium name="The Broad Institute Genome Sequencing Center for Infectious Disease"/>
            <person name="Wu L."/>
            <person name="Ma J."/>
        </authorList>
    </citation>
    <scope>NUCLEOTIDE SEQUENCE [LARGE SCALE GENOMIC DNA]</scope>
    <source>
        <strain evidence="2">CGMCC 4.7638</strain>
    </source>
</reference>
<comment type="caution">
    <text evidence="1">The sequence shown here is derived from an EMBL/GenBank/DDBJ whole genome shotgun (WGS) entry which is preliminary data.</text>
</comment>
<gene>
    <name evidence="1" type="ORF">ACFSUT_01280</name>
</gene>
<keyword evidence="2" id="KW-1185">Reference proteome</keyword>
<organism evidence="1 2">
    <name type="scientific">Amycolatopsis albidoflavus</name>
    <dbReference type="NCBI Taxonomy" id="102226"/>
    <lineage>
        <taxon>Bacteria</taxon>
        <taxon>Bacillati</taxon>
        <taxon>Actinomycetota</taxon>
        <taxon>Actinomycetes</taxon>
        <taxon>Pseudonocardiales</taxon>
        <taxon>Pseudonocardiaceae</taxon>
        <taxon>Amycolatopsis</taxon>
    </lineage>
</organism>
<name>A0ABW5HPH3_9PSEU</name>
<accession>A0ABW5HPH3</accession>
<evidence type="ECO:0008006" key="3">
    <source>
        <dbReference type="Google" id="ProtNLM"/>
    </source>
</evidence>
<evidence type="ECO:0000313" key="1">
    <source>
        <dbReference type="EMBL" id="MFD2478889.1"/>
    </source>
</evidence>
<dbReference type="EMBL" id="JBHUKQ010000001">
    <property type="protein sequence ID" value="MFD2478889.1"/>
    <property type="molecule type" value="Genomic_DNA"/>
</dbReference>
<dbReference type="Proteomes" id="UP001597542">
    <property type="component" value="Unassembled WGS sequence"/>
</dbReference>
<sequence length="72" mass="8270">MADYTIVQCSEGHYFSTIWIPFVSLKAIRLGDRRLQRCPVCRRFRSVVQISADQLSAEELRAAEALKDSRLP</sequence>
<dbReference type="RefSeq" id="WP_344268149.1">
    <property type="nucleotide sequence ID" value="NZ_BAAAHV010000005.1"/>
</dbReference>
<protein>
    <recommendedName>
        <fullName evidence="3">DUF1178 family protein</fullName>
    </recommendedName>
</protein>
<proteinExistence type="predicted"/>